<dbReference type="EMBL" id="JANFAV010000005">
    <property type="protein sequence ID" value="MCW6534994.1"/>
    <property type="molecule type" value="Genomic_DNA"/>
</dbReference>
<dbReference type="PANTHER" id="PTHR36922:SF1">
    <property type="entry name" value="DUF1993 DOMAIN-CONTAINING PROTEIN"/>
    <property type="match status" value="1"/>
</dbReference>
<dbReference type="Pfam" id="PF09351">
    <property type="entry name" value="DUF1993"/>
    <property type="match status" value="1"/>
</dbReference>
<sequence>MLTSLIVPAYAQMLRALSGWLDKAEAQKPGAAAEALLAARLAPDMFPLAVQIRFVCVQAQEPIFRLRGEPVPATLDARDAEAFPGTIAEAKAQIAAAIAALDAVPADALDGAAQQPLALAMPNGMAFDLTGADYARDWSIPQFYFHLMTAYAILRNNGVDLGKPDYVPHMRSYVRQSVPA</sequence>
<evidence type="ECO:0000313" key="1">
    <source>
        <dbReference type="EMBL" id="MCW6534994.1"/>
    </source>
</evidence>
<dbReference type="PANTHER" id="PTHR36922">
    <property type="entry name" value="BLL2446 PROTEIN"/>
    <property type="match status" value="1"/>
</dbReference>
<dbReference type="SUPFAM" id="SSF109854">
    <property type="entry name" value="DinB/YfiT-like putative metalloenzymes"/>
    <property type="match status" value="1"/>
</dbReference>
<dbReference type="Gene3D" id="1.20.120.450">
    <property type="entry name" value="dinb family like domain"/>
    <property type="match status" value="1"/>
</dbReference>
<accession>A0AA42CQ69</accession>
<comment type="caution">
    <text evidence="1">The sequence shown here is derived from an EMBL/GenBank/DDBJ whole genome shotgun (WGS) entry which is preliminary data.</text>
</comment>
<keyword evidence="2" id="KW-1185">Reference proteome</keyword>
<gene>
    <name evidence="1" type="ORF">NEE01_09370</name>
</gene>
<dbReference type="InterPro" id="IPR034660">
    <property type="entry name" value="DinB/YfiT-like"/>
</dbReference>
<dbReference type="Proteomes" id="UP001165565">
    <property type="component" value="Unassembled WGS sequence"/>
</dbReference>
<proteinExistence type="predicted"/>
<dbReference type="InterPro" id="IPR018531">
    <property type="entry name" value="DUF1993"/>
</dbReference>
<dbReference type="AlphaFoldDB" id="A0AA42CQ69"/>
<evidence type="ECO:0000313" key="2">
    <source>
        <dbReference type="Proteomes" id="UP001165565"/>
    </source>
</evidence>
<protein>
    <submittedName>
        <fullName evidence="1">DUF1993 domain-containing protein</fullName>
    </submittedName>
</protein>
<organism evidence="1 2">
    <name type="scientific">Sphingomonas lycopersici</name>
    <dbReference type="NCBI Taxonomy" id="2951807"/>
    <lineage>
        <taxon>Bacteria</taxon>
        <taxon>Pseudomonadati</taxon>
        <taxon>Pseudomonadota</taxon>
        <taxon>Alphaproteobacteria</taxon>
        <taxon>Sphingomonadales</taxon>
        <taxon>Sphingomonadaceae</taxon>
        <taxon>Sphingomonas</taxon>
    </lineage>
</organism>
<name>A0AA42CQ69_9SPHN</name>
<dbReference type="RefSeq" id="WP_265268752.1">
    <property type="nucleotide sequence ID" value="NZ_JANFAV010000005.1"/>
</dbReference>
<reference evidence="1" key="1">
    <citation type="submission" date="2022-06" db="EMBL/GenBank/DDBJ databases">
        <title>Sphingomonas sp. nov. isolated from rhizosphere soil of tomato.</title>
        <authorList>
            <person name="Dong H."/>
            <person name="Gao R."/>
        </authorList>
    </citation>
    <scope>NUCLEOTIDE SEQUENCE</scope>
    <source>
        <strain evidence="1">MMSM24</strain>
    </source>
</reference>